<dbReference type="AlphaFoldDB" id="A0A381UJI7"/>
<name>A0A381UJI7_9ZZZZ</name>
<gene>
    <name evidence="1" type="ORF">METZ01_LOCUS79807</name>
</gene>
<dbReference type="EMBL" id="UINC01006342">
    <property type="protein sequence ID" value="SVA26953.1"/>
    <property type="molecule type" value="Genomic_DNA"/>
</dbReference>
<evidence type="ECO:0000313" key="1">
    <source>
        <dbReference type="EMBL" id="SVA26953.1"/>
    </source>
</evidence>
<protein>
    <submittedName>
        <fullName evidence="1">Uncharacterized protein</fullName>
    </submittedName>
</protein>
<proteinExistence type="predicted"/>
<sequence length="111" mass="13010">MYIFKRIDETLIHWISDSDTPKSSPSLSPIKNSPINKNTTLIDIMDDKKYIEIKEERRFVCSDQGEICHSDSEIYYNNNKSDSDVQPDFLIRESNVIYLEQNRKLCCCVIL</sequence>
<reference evidence="1" key="1">
    <citation type="submission" date="2018-05" db="EMBL/GenBank/DDBJ databases">
        <authorList>
            <person name="Lanie J.A."/>
            <person name="Ng W.-L."/>
            <person name="Kazmierczak K.M."/>
            <person name="Andrzejewski T.M."/>
            <person name="Davidsen T.M."/>
            <person name="Wayne K.J."/>
            <person name="Tettelin H."/>
            <person name="Glass J.I."/>
            <person name="Rusch D."/>
            <person name="Podicherti R."/>
            <person name="Tsui H.-C.T."/>
            <person name="Winkler M.E."/>
        </authorList>
    </citation>
    <scope>NUCLEOTIDE SEQUENCE</scope>
</reference>
<organism evidence="1">
    <name type="scientific">marine metagenome</name>
    <dbReference type="NCBI Taxonomy" id="408172"/>
    <lineage>
        <taxon>unclassified sequences</taxon>
        <taxon>metagenomes</taxon>
        <taxon>ecological metagenomes</taxon>
    </lineage>
</organism>
<accession>A0A381UJI7</accession>